<evidence type="ECO:0000256" key="2">
    <source>
        <dbReference type="ARBA" id="ARBA00004713"/>
    </source>
</evidence>
<keyword evidence="12" id="KW-0812">Transmembrane</keyword>
<evidence type="ECO:0000256" key="5">
    <source>
        <dbReference type="ARBA" id="ARBA00019077"/>
    </source>
</evidence>
<keyword evidence="6 12" id="KW-0808">Transferase</keyword>
<gene>
    <name evidence="14" type="primary">waaA</name>
    <name evidence="14" type="ORF">Q4521_13405</name>
</gene>
<evidence type="ECO:0000256" key="9">
    <source>
        <dbReference type="ARBA" id="ARBA00049183"/>
    </source>
</evidence>
<evidence type="ECO:0000256" key="11">
    <source>
        <dbReference type="PIRSR" id="PIRSR639901-2"/>
    </source>
</evidence>
<evidence type="ECO:0000256" key="7">
    <source>
        <dbReference type="ARBA" id="ARBA00022968"/>
    </source>
</evidence>
<evidence type="ECO:0000256" key="1">
    <source>
        <dbReference type="ARBA" id="ARBA00004388"/>
    </source>
</evidence>
<dbReference type="Pfam" id="PF04413">
    <property type="entry name" value="Glycos_transf_N"/>
    <property type="match status" value="1"/>
</dbReference>
<comment type="catalytic activity">
    <reaction evidence="9 12">
        <text>lipid IVA (E. coli) + CMP-3-deoxy-beta-D-manno-octulosonate = alpha-Kdo-(2-&gt;6)-lipid IVA (E. coli) + CMP + H(+)</text>
        <dbReference type="Rhea" id="RHEA:28066"/>
        <dbReference type="ChEBI" id="CHEBI:15378"/>
        <dbReference type="ChEBI" id="CHEBI:58603"/>
        <dbReference type="ChEBI" id="CHEBI:60364"/>
        <dbReference type="ChEBI" id="CHEBI:60377"/>
        <dbReference type="ChEBI" id="CHEBI:85987"/>
        <dbReference type="EC" id="2.4.99.12"/>
    </reaction>
</comment>
<dbReference type="AlphaFoldDB" id="A0AAW7X714"/>
<feature type="domain" description="3-deoxy-D-manno-octulosonic-acid transferase N-terminal" evidence="13">
    <location>
        <begin position="34"/>
        <end position="212"/>
    </location>
</feature>
<proteinExistence type="inferred from homology"/>
<keyword evidence="7" id="KW-0735">Signal-anchor</keyword>
<dbReference type="FunFam" id="3.40.50.2000:FF:000032">
    <property type="entry name" value="3-deoxy-D-manno-octulosonic acid transferase"/>
    <property type="match status" value="1"/>
</dbReference>
<feature type="active site" description="Proton acceptor" evidence="10">
    <location>
        <position position="62"/>
    </location>
</feature>
<comment type="similarity">
    <text evidence="3">Belongs to the glycosyltransferase group 1 family. Glycosyltransferase 30 subfamily.</text>
</comment>
<dbReference type="NCBIfam" id="NF004388">
    <property type="entry name" value="PRK05749.1-4"/>
    <property type="match status" value="1"/>
</dbReference>
<dbReference type="Gene3D" id="3.40.50.11720">
    <property type="entry name" value="3-Deoxy-D-manno-octulosonic-acid transferase, N-terminal domain"/>
    <property type="match status" value="1"/>
</dbReference>
<protein>
    <recommendedName>
        <fullName evidence="5 12">3-deoxy-D-manno-octulosonic acid transferase</fullName>
        <shortName evidence="12">Kdo transferase</shortName>
        <ecNumber evidence="4 12">2.4.99.12</ecNumber>
    </recommendedName>
    <alternativeName>
        <fullName evidence="8 12">Lipid IV(A) 3-deoxy-D-manno-octulosonic acid transferase</fullName>
    </alternativeName>
</protein>
<dbReference type="PANTHER" id="PTHR42755:SF1">
    <property type="entry name" value="3-DEOXY-D-MANNO-OCTULOSONIC ACID TRANSFERASE, MITOCHONDRIAL-RELATED"/>
    <property type="match status" value="1"/>
</dbReference>
<dbReference type="Gene3D" id="3.40.50.2000">
    <property type="entry name" value="Glycogen Phosphorylase B"/>
    <property type="match status" value="1"/>
</dbReference>
<dbReference type="Proteomes" id="UP001169760">
    <property type="component" value="Unassembled WGS sequence"/>
</dbReference>
<evidence type="ECO:0000313" key="15">
    <source>
        <dbReference type="Proteomes" id="UP001169760"/>
    </source>
</evidence>
<keyword evidence="12" id="KW-0472">Membrane</keyword>
<dbReference type="GO" id="GO:0043842">
    <property type="term" value="F:Kdo transferase activity"/>
    <property type="evidence" value="ECO:0007669"/>
    <property type="project" value="UniProtKB-EC"/>
</dbReference>
<dbReference type="InterPro" id="IPR038107">
    <property type="entry name" value="Glycos_transf_N_sf"/>
</dbReference>
<comment type="pathway">
    <text evidence="2 12">Bacterial outer membrane biogenesis; LPS core biosynthesis.</text>
</comment>
<feature type="site" description="Transition state stabilizer" evidence="11">
    <location>
        <position position="131"/>
    </location>
</feature>
<sequence>MLRLIYTLLFTLALPIIVVRLWLRGSKLPAYRARIGERFGVIPQLEKKHKQTIWFHTVSVGEFIAASQLINALLETNQYDIVVTTTTPTGSEQVSKKFGARVYHVYAPYDIPCLINRFLNKTAPSLAVFMETELWPNTLRQCHKHAIPTLLANGRLSAKSAKGYAKFSNLTKPMLHNLSFAAIQNPTDAERFYRLGLAQKSSEVTGSIKFDIAIDATLAERAAQLKGEYSLEGKRKILIAASTHRGEDEIILDAFHKLLERNSSLLLLLVPRHPDRFNSVAQLCTTRGFNIVTRSSQQAPSAQTHIVLGDTMGELMLMYGAADIAFVGGSFVANGGHNYLEPAVWGLPIVSGPSQFNFATIAQALTQAASLYTVHSADELADQVDGLFANSAIAQQAGLAGKRFVSENQGATQKHLDIIQRLLSNAP</sequence>
<dbReference type="GO" id="GO:0009244">
    <property type="term" value="P:lipopolysaccharide core region biosynthetic process"/>
    <property type="evidence" value="ECO:0007669"/>
    <property type="project" value="UniProtKB-UniRule"/>
</dbReference>
<dbReference type="PANTHER" id="PTHR42755">
    <property type="entry name" value="3-DEOXY-MANNO-OCTULOSONATE CYTIDYLYLTRANSFERASE"/>
    <property type="match status" value="1"/>
</dbReference>
<accession>A0AAW7X714</accession>
<dbReference type="FunFam" id="3.40.50.11720:FF:000001">
    <property type="entry name" value="3-deoxy-D-manno-octulosonic acid transferase"/>
    <property type="match status" value="1"/>
</dbReference>
<evidence type="ECO:0000256" key="10">
    <source>
        <dbReference type="PIRSR" id="PIRSR639901-1"/>
    </source>
</evidence>
<feature type="transmembrane region" description="Helical" evidence="12">
    <location>
        <begin position="6"/>
        <end position="23"/>
    </location>
</feature>
<evidence type="ECO:0000259" key="13">
    <source>
        <dbReference type="Pfam" id="PF04413"/>
    </source>
</evidence>
<evidence type="ECO:0000256" key="8">
    <source>
        <dbReference type="ARBA" id="ARBA00031445"/>
    </source>
</evidence>
<comment type="subcellular location">
    <subcellularLocation>
        <location evidence="1">Cell inner membrane</location>
        <topology evidence="1">Single-pass membrane protein</topology>
        <orientation evidence="1">Cytoplasmic side</orientation>
    </subcellularLocation>
    <subcellularLocation>
        <location evidence="12">Cell membrane</location>
    </subcellularLocation>
</comment>
<dbReference type="InterPro" id="IPR007507">
    <property type="entry name" value="Glycos_transf_N"/>
</dbReference>
<dbReference type="EC" id="2.4.99.12" evidence="4 12"/>
<comment type="caution">
    <text evidence="14">The sequence shown here is derived from an EMBL/GenBank/DDBJ whole genome shotgun (WGS) entry which is preliminary data.</text>
</comment>
<dbReference type="SUPFAM" id="SSF53756">
    <property type="entry name" value="UDP-Glycosyltransferase/glycogen phosphorylase"/>
    <property type="match status" value="1"/>
</dbReference>
<dbReference type="RefSeq" id="WP_303493138.1">
    <property type="nucleotide sequence ID" value="NZ_JAUOPB010000009.1"/>
</dbReference>
<name>A0AAW7X714_9GAMM</name>
<dbReference type="GO" id="GO:0005886">
    <property type="term" value="C:plasma membrane"/>
    <property type="evidence" value="ECO:0007669"/>
    <property type="project" value="UniProtKB-SubCell"/>
</dbReference>
<organism evidence="14 15">
    <name type="scientific">Saccharophagus degradans</name>
    <dbReference type="NCBI Taxonomy" id="86304"/>
    <lineage>
        <taxon>Bacteria</taxon>
        <taxon>Pseudomonadati</taxon>
        <taxon>Pseudomonadota</taxon>
        <taxon>Gammaproteobacteria</taxon>
        <taxon>Cellvibrionales</taxon>
        <taxon>Cellvibrionaceae</taxon>
        <taxon>Saccharophagus</taxon>
    </lineage>
</organism>
<evidence type="ECO:0000313" key="14">
    <source>
        <dbReference type="EMBL" id="MDO6423471.1"/>
    </source>
</evidence>
<evidence type="ECO:0000256" key="6">
    <source>
        <dbReference type="ARBA" id="ARBA00022679"/>
    </source>
</evidence>
<evidence type="ECO:0000256" key="12">
    <source>
        <dbReference type="RuleBase" id="RU365103"/>
    </source>
</evidence>
<dbReference type="GO" id="GO:0009245">
    <property type="term" value="P:lipid A biosynthetic process"/>
    <property type="evidence" value="ECO:0007669"/>
    <property type="project" value="TreeGrafter"/>
</dbReference>
<keyword evidence="12" id="KW-1003">Cell membrane</keyword>
<comment type="function">
    <text evidence="12">Involved in lipopolysaccharide (LPS) biosynthesis. Catalyzes the transfer of 3-deoxy-D-manno-octulosonate (Kdo) residue(s) from CMP-Kdo to lipid IV(A), the tetraacyldisaccharide-1,4'-bisphosphate precursor of lipid A.</text>
</comment>
<feature type="site" description="Transition state stabilizer" evidence="11">
    <location>
        <position position="209"/>
    </location>
</feature>
<reference evidence="14" key="1">
    <citation type="submission" date="2023-07" db="EMBL/GenBank/DDBJ databases">
        <title>Genome content predicts the carbon catabolic preferences of heterotrophic bacteria.</title>
        <authorList>
            <person name="Gralka M."/>
        </authorList>
    </citation>
    <scope>NUCLEOTIDE SEQUENCE</scope>
    <source>
        <strain evidence="14">I3M17_2</strain>
    </source>
</reference>
<dbReference type="InterPro" id="IPR039901">
    <property type="entry name" value="Kdotransferase"/>
</dbReference>
<evidence type="ECO:0000256" key="3">
    <source>
        <dbReference type="ARBA" id="ARBA00006380"/>
    </source>
</evidence>
<keyword evidence="12" id="KW-1133">Transmembrane helix</keyword>
<keyword evidence="14" id="KW-0328">Glycosyltransferase</keyword>
<keyword evidence="12" id="KW-0448">Lipopolysaccharide biosynthesis</keyword>
<dbReference type="EMBL" id="JAUOPB010000009">
    <property type="protein sequence ID" value="MDO6423471.1"/>
    <property type="molecule type" value="Genomic_DNA"/>
</dbReference>
<evidence type="ECO:0000256" key="4">
    <source>
        <dbReference type="ARBA" id="ARBA00012621"/>
    </source>
</evidence>